<dbReference type="InterPro" id="IPR005709">
    <property type="entry name" value="Ribosomal_uS4_bac-type"/>
</dbReference>
<evidence type="ECO:0000313" key="13">
    <source>
        <dbReference type="Proteomes" id="UP001225906"/>
    </source>
</evidence>
<dbReference type="InterPro" id="IPR022801">
    <property type="entry name" value="Ribosomal_uS4"/>
</dbReference>
<reference evidence="13" key="1">
    <citation type="journal article" date="2019" name="Int. J. Syst. Evol. Microbiol.">
        <title>The Global Catalogue of Microorganisms (GCM) 10K type strain sequencing project: providing services to taxonomists for standard genome sequencing and annotation.</title>
        <authorList>
            <consortium name="The Broad Institute Genomics Platform"/>
            <consortium name="The Broad Institute Genome Sequencing Center for Infectious Disease"/>
            <person name="Wu L."/>
            <person name="Ma J."/>
        </authorList>
    </citation>
    <scope>NUCLEOTIDE SEQUENCE [LARGE SCALE GENOMIC DNA]</scope>
    <source>
        <strain evidence="13">VKM B-3159</strain>
    </source>
</reference>
<comment type="function">
    <text evidence="7">With S5 and S12 plays an important role in translational accuracy.</text>
</comment>
<dbReference type="PANTHER" id="PTHR11831">
    <property type="entry name" value="30S 40S RIBOSOMAL PROTEIN"/>
    <property type="match status" value="1"/>
</dbReference>
<dbReference type="InterPro" id="IPR036986">
    <property type="entry name" value="S4_RNA-bd_sf"/>
</dbReference>
<comment type="function">
    <text evidence="7">One of the primary rRNA binding proteins, it binds directly to 16S rRNA where it nucleates assembly of the body of the 30S subunit.</text>
</comment>
<dbReference type="Proteomes" id="UP001225906">
    <property type="component" value="Unassembled WGS sequence"/>
</dbReference>
<evidence type="ECO:0000256" key="7">
    <source>
        <dbReference type="HAMAP-Rule" id="MF_01306"/>
    </source>
</evidence>
<dbReference type="NCBIfam" id="TIGR01017">
    <property type="entry name" value="rpsD_bact"/>
    <property type="match status" value="1"/>
</dbReference>
<dbReference type="RefSeq" id="WP_306388386.1">
    <property type="nucleotide sequence ID" value="NZ_JAVCAP010000002.1"/>
</dbReference>
<dbReference type="InterPro" id="IPR018079">
    <property type="entry name" value="Ribosomal_uS4_CS"/>
</dbReference>
<organism evidence="12 13">
    <name type="scientific">Methylophilus aquaticus</name>
    <dbReference type="NCBI Taxonomy" id="1971610"/>
    <lineage>
        <taxon>Bacteria</taxon>
        <taxon>Pseudomonadati</taxon>
        <taxon>Pseudomonadota</taxon>
        <taxon>Betaproteobacteria</taxon>
        <taxon>Nitrosomonadales</taxon>
        <taxon>Methylophilaceae</taxon>
        <taxon>Methylophilus</taxon>
    </lineage>
</organism>
<comment type="subunit">
    <text evidence="7">Part of the 30S ribosomal subunit. Contacts protein S5. The interaction surface between S4 and S5 is involved in control of translational fidelity.</text>
</comment>
<proteinExistence type="inferred from homology"/>
<feature type="region of interest" description="Disordered" evidence="9">
    <location>
        <begin position="22"/>
        <end position="47"/>
    </location>
</feature>
<evidence type="ECO:0000256" key="6">
    <source>
        <dbReference type="ARBA" id="ARBA00035254"/>
    </source>
</evidence>
<dbReference type="PANTHER" id="PTHR11831:SF4">
    <property type="entry name" value="SMALL RIBOSOMAL SUBUNIT PROTEIN US4M"/>
    <property type="match status" value="1"/>
</dbReference>
<keyword evidence="2 7" id="KW-0699">rRNA-binding</keyword>
<dbReference type="SMART" id="SM01390">
    <property type="entry name" value="Ribosomal_S4"/>
    <property type="match status" value="1"/>
</dbReference>
<dbReference type="CDD" id="cd00165">
    <property type="entry name" value="S4"/>
    <property type="match status" value="1"/>
</dbReference>
<protein>
    <recommendedName>
        <fullName evidence="6 7">Small ribosomal subunit protein uS4</fullName>
    </recommendedName>
</protein>
<dbReference type="GO" id="GO:0005840">
    <property type="term" value="C:ribosome"/>
    <property type="evidence" value="ECO:0007669"/>
    <property type="project" value="UniProtKB-KW"/>
</dbReference>
<comment type="similarity">
    <text evidence="1 7 8">Belongs to the universal ribosomal protein uS4 family.</text>
</comment>
<evidence type="ECO:0000256" key="4">
    <source>
        <dbReference type="ARBA" id="ARBA00022980"/>
    </source>
</evidence>
<dbReference type="Gene3D" id="1.10.1050.10">
    <property type="entry name" value="Ribosomal Protein S4 Delta 41, Chain A, domain 1"/>
    <property type="match status" value="1"/>
</dbReference>
<dbReference type="Pfam" id="PF00163">
    <property type="entry name" value="Ribosomal_S4"/>
    <property type="match status" value="1"/>
</dbReference>
<dbReference type="HAMAP" id="MF_01306_B">
    <property type="entry name" value="Ribosomal_uS4_B"/>
    <property type="match status" value="1"/>
</dbReference>
<dbReference type="PROSITE" id="PS50889">
    <property type="entry name" value="S4"/>
    <property type="match status" value="1"/>
</dbReference>
<dbReference type="SUPFAM" id="SSF55174">
    <property type="entry name" value="Alpha-L RNA-binding motif"/>
    <property type="match status" value="1"/>
</dbReference>
<gene>
    <name evidence="7 12" type="primary">rpsD</name>
    <name evidence="12" type="ORF">Q9291_02360</name>
</gene>
<name>A0ABT9JQ59_9PROT</name>
<dbReference type="EMBL" id="JAVCAP010000002">
    <property type="protein sequence ID" value="MDP8566683.1"/>
    <property type="molecule type" value="Genomic_DNA"/>
</dbReference>
<evidence type="ECO:0000256" key="5">
    <source>
        <dbReference type="ARBA" id="ARBA00023274"/>
    </source>
</evidence>
<evidence type="ECO:0000256" key="8">
    <source>
        <dbReference type="RuleBase" id="RU003699"/>
    </source>
</evidence>
<dbReference type="SMART" id="SM00363">
    <property type="entry name" value="S4"/>
    <property type="match status" value="1"/>
</dbReference>
<feature type="domain" description="Small ribosomal subunit protein uS4 N-terminal" evidence="11">
    <location>
        <begin position="3"/>
        <end position="93"/>
    </location>
</feature>
<dbReference type="InterPro" id="IPR001912">
    <property type="entry name" value="Ribosomal_uS4_N"/>
</dbReference>
<keyword evidence="13" id="KW-1185">Reference proteome</keyword>
<sequence>MARTTGPRLKIMRALGVELPGLSRKSIENRPNPPGQHGQQASRRRRSDFAVKLVEKQKIRFNYGVSEKQMRRLMLEARKGTEPTGEKLMSLLERRLDNVVFRAGFAPTGVAARQLVTHGHVLLNGRAANIPSIRLRVGDEVVVKENSRKIPMVVESLKAPALDRPEWLSVDTTAASVKLGHLPSIADVPFPIDVQQVVEYYANRV</sequence>
<dbReference type="NCBIfam" id="NF003717">
    <property type="entry name" value="PRK05327.1"/>
    <property type="match status" value="1"/>
</dbReference>
<evidence type="ECO:0000256" key="1">
    <source>
        <dbReference type="ARBA" id="ARBA00007465"/>
    </source>
</evidence>
<evidence type="ECO:0000259" key="11">
    <source>
        <dbReference type="SMART" id="SM01390"/>
    </source>
</evidence>
<evidence type="ECO:0000256" key="2">
    <source>
        <dbReference type="ARBA" id="ARBA00022730"/>
    </source>
</evidence>
<evidence type="ECO:0000259" key="10">
    <source>
        <dbReference type="SMART" id="SM00363"/>
    </source>
</evidence>
<comment type="caution">
    <text evidence="12">The sequence shown here is derived from an EMBL/GenBank/DDBJ whole genome shotgun (WGS) entry which is preliminary data.</text>
</comment>
<evidence type="ECO:0000256" key="3">
    <source>
        <dbReference type="ARBA" id="ARBA00022884"/>
    </source>
</evidence>
<keyword evidence="4 7" id="KW-0689">Ribosomal protein</keyword>
<feature type="domain" description="RNA-binding S4" evidence="10">
    <location>
        <begin position="94"/>
        <end position="158"/>
    </location>
</feature>
<accession>A0ABT9JQ59</accession>
<dbReference type="Gene3D" id="3.10.290.10">
    <property type="entry name" value="RNA-binding S4 domain"/>
    <property type="match status" value="1"/>
</dbReference>
<evidence type="ECO:0000313" key="12">
    <source>
        <dbReference type="EMBL" id="MDP8566683.1"/>
    </source>
</evidence>
<keyword evidence="3 7" id="KW-0694">RNA-binding</keyword>
<dbReference type="Pfam" id="PF01479">
    <property type="entry name" value="S4"/>
    <property type="match status" value="1"/>
</dbReference>
<dbReference type="InterPro" id="IPR002942">
    <property type="entry name" value="S4_RNA-bd"/>
</dbReference>
<dbReference type="PROSITE" id="PS00632">
    <property type="entry name" value="RIBOSOMAL_S4"/>
    <property type="match status" value="1"/>
</dbReference>
<evidence type="ECO:0000256" key="9">
    <source>
        <dbReference type="SAM" id="MobiDB-lite"/>
    </source>
</evidence>
<keyword evidence="5 7" id="KW-0687">Ribonucleoprotein</keyword>